<dbReference type="Proteomes" id="UP000009049">
    <property type="component" value="Chromosome"/>
</dbReference>
<dbReference type="STRING" id="313596.RB2501_12382"/>
<dbReference type="OrthoDB" id="9814970at2"/>
<dbReference type="NCBIfam" id="TIGR00099">
    <property type="entry name" value="Cof-subfamily"/>
    <property type="match status" value="1"/>
</dbReference>
<dbReference type="GO" id="GO:0000287">
    <property type="term" value="F:magnesium ion binding"/>
    <property type="evidence" value="ECO:0007669"/>
    <property type="project" value="TreeGrafter"/>
</dbReference>
<keyword evidence="2" id="KW-1185">Reference proteome</keyword>
<proteinExistence type="predicted"/>
<evidence type="ECO:0000313" key="2">
    <source>
        <dbReference type="Proteomes" id="UP000009049"/>
    </source>
</evidence>
<dbReference type="EMBL" id="CP001712">
    <property type="protein sequence ID" value="EAR15125.1"/>
    <property type="molecule type" value="Genomic_DNA"/>
</dbReference>
<dbReference type="InterPro" id="IPR023214">
    <property type="entry name" value="HAD_sf"/>
</dbReference>
<dbReference type="GO" id="GO:0016791">
    <property type="term" value="F:phosphatase activity"/>
    <property type="evidence" value="ECO:0007669"/>
    <property type="project" value="TreeGrafter"/>
</dbReference>
<dbReference type="GO" id="GO:0005829">
    <property type="term" value="C:cytosol"/>
    <property type="evidence" value="ECO:0007669"/>
    <property type="project" value="TreeGrafter"/>
</dbReference>
<dbReference type="InterPro" id="IPR006379">
    <property type="entry name" value="HAD-SF_hydro_IIB"/>
</dbReference>
<dbReference type="RefSeq" id="WP_015754445.1">
    <property type="nucleotide sequence ID" value="NC_013222.1"/>
</dbReference>
<dbReference type="Gene3D" id="3.40.50.1000">
    <property type="entry name" value="HAD superfamily/HAD-like"/>
    <property type="match status" value="1"/>
</dbReference>
<organism evidence="1 2">
    <name type="scientific">Robiginitalea biformata (strain ATCC BAA-864 / DSM 15991 / KCTC 12146 / HTCC2501)</name>
    <dbReference type="NCBI Taxonomy" id="313596"/>
    <lineage>
        <taxon>Bacteria</taxon>
        <taxon>Pseudomonadati</taxon>
        <taxon>Bacteroidota</taxon>
        <taxon>Flavobacteriia</taxon>
        <taxon>Flavobacteriales</taxon>
        <taxon>Flavobacteriaceae</taxon>
        <taxon>Robiginitalea</taxon>
    </lineage>
</organism>
<dbReference type="SFLD" id="SFLDS00003">
    <property type="entry name" value="Haloacid_Dehalogenase"/>
    <property type="match status" value="1"/>
</dbReference>
<dbReference type="InterPro" id="IPR000150">
    <property type="entry name" value="Cof"/>
</dbReference>
<dbReference type="NCBIfam" id="TIGR01484">
    <property type="entry name" value="HAD-SF-IIB"/>
    <property type="match status" value="1"/>
</dbReference>
<dbReference type="AlphaFoldDB" id="A4CN83"/>
<protein>
    <submittedName>
        <fullName evidence="1">Predicted hydrolase of the HAD superfamily protein</fullName>
    </submittedName>
</protein>
<dbReference type="SUPFAM" id="SSF56784">
    <property type="entry name" value="HAD-like"/>
    <property type="match status" value="1"/>
</dbReference>
<dbReference type="SFLD" id="SFLDG01140">
    <property type="entry name" value="C2.B:_Phosphomannomutase_and_P"/>
    <property type="match status" value="1"/>
</dbReference>
<dbReference type="Pfam" id="PF08282">
    <property type="entry name" value="Hydrolase_3"/>
    <property type="match status" value="1"/>
</dbReference>
<reference evidence="1 2" key="1">
    <citation type="journal article" date="2009" name="J. Bacteriol.">
        <title>Complete genome sequence of Robiginitalea biformata HTCC2501.</title>
        <authorList>
            <person name="Oh H.M."/>
            <person name="Giovannoni S.J."/>
            <person name="Lee K."/>
            <person name="Ferriera S."/>
            <person name="Johnson J."/>
            <person name="Cho J.C."/>
        </authorList>
    </citation>
    <scope>NUCLEOTIDE SEQUENCE [LARGE SCALE GENOMIC DNA]</scope>
    <source>
        <strain evidence="2">ATCC BAA-864 / HTCC2501 / KCTC 12146</strain>
    </source>
</reference>
<evidence type="ECO:0000313" key="1">
    <source>
        <dbReference type="EMBL" id="EAR15125.1"/>
    </source>
</evidence>
<gene>
    <name evidence="1" type="ordered locus">RB2501_12382</name>
</gene>
<accession>A4CN83</accession>
<name>A4CN83_ROBBH</name>
<dbReference type="InterPro" id="IPR036412">
    <property type="entry name" value="HAD-like_sf"/>
</dbReference>
<sequence>MDLRDIRMVVTDMDGTLLNPEHQVSDRFFELFHHLQGKGIRFVAASGRQYHSMVDKLERIAGDILFIAENGALVRDGDKTLLSTPLPADRQREILGRAGRIDGAHPVLCAAGKAYVRGHSGEFLRVLAEYYAEFSVVDELEAVDDPAMKVAIYHFENSEKYIYPPLQDLESDLQVKVSGSNWVDVSHPNAHKGYALSQVMRDAGVHAGQVMVFGDYNNDLEMLELSDFSFAMANAHPNVLKRARYRTLSNSEQGVEHVLEQLAEQL</sequence>
<dbReference type="Gene3D" id="3.30.1240.10">
    <property type="match status" value="1"/>
</dbReference>
<keyword evidence="1" id="KW-0378">Hydrolase</keyword>
<dbReference type="KEGG" id="rbi:RB2501_12382"/>
<dbReference type="PANTHER" id="PTHR10000">
    <property type="entry name" value="PHOSPHOSERINE PHOSPHATASE"/>
    <property type="match status" value="1"/>
</dbReference>
<dbReference type="HOGENOM" id="CLU_044146_5_1_10"/>
<dbReference type="PANTHER" id="PTHR10000:SF53">
    <property type="entry name" value="5-AMINO-6-(5-PHOSPHO-D-RIBITYLAMINO)URACIL PHOSPHATASE YBJI-RELATED"/>
    <property type="match status" value="1"/>
</dbReference>
<dbReference type="eggNOG" id="COG0561">
    <property type="taxonomic scope" value="Bacteria"/>
</dbReference>